<reference evidence="1 2" key="1">
    <citation type="journal article" date="2013" name="Proc. Natl. Acad. Sci. U.S.A.">
        <title>Genome of an arbuscular mycorrhizal fungus provides insight into the oldest plant symbiosis.</title>
        <authorList>
            <person name="Tisserant E."/>
            <person name="Malbreil M."/>
            <person name="Kuo A."/>
            <person name="Kohler A."/>
            <person name="Symeonidi A."/>
            <person name="Balestrini R."/>
            <person name="Charron P."/>
            <person name="Duensing N."/>
            <person name="Frei Dit Frey N."/>
            <person name="Gianinazzi-Pearson V."/>
            <person name="Gilbert L.B."/>
            <person name="Handa Y."/>
            <person name="Herr J.R."/>
            <person name="Hijri M."/>
            <person name="Koul R."/>
            <person name="Kawaguchi M."/>
            <person name="Krajinski F."/>
            <person name="Lammers P.J."/>
            <person name="Masclaux F.G."/>
            <person name="Murat C."/>
            <person name="Morin E."/>
            <person name="Ndikumana S."/>
            <person name="Pagni M."/>
            <person name="Petitpierre D."/>
            <person name="Requena N."/>
            <person name="Rosikiewicz P."/>
            <person name="Riley R."/>
            <person name="Saito K."/>
            <person name="San Clemente H."/>
            <person name="Shapiro H."/>
            <person name="van Tuinen D."/>
            <person name="Becard G."/>
            <person name="Bonfante P."/>
            <person name="Paszkowski U."/>
            <person name="Shachar-Hill Y.Y."/>
            <person name="Tuskan G.A."/>
            <person name="Young P.W."/>
            <person name="Sanders I.R."/>
            <person name="Henrissat B."/>
            <person name="Rensing S.A."/>
            <person name="Grigoriev I.V."/>
            <person name="Corradi N."/>
            <person name="Roux C."/>
            <person name="Martin F."/>
        </authorList>
    </citation>
    <scope>NUCLEOTIDE SEQUENCE [LARGE SCALE GENOMIC DNA]</scope>
    <source>
        <strain evidence="1 2">DAOM 197198</strain>
    </source>
</reference>
<reference evidence="1 2" key="2">
    <citation type="journal article" date="2018" name="New Phytol.">
        <title>High intraspecific genome diversity in the model arbuscular mycorrhizal symbiont Rhizophagus irregularis.</title>
        <authorList>
            <person name="Chen E.C.H."/>
            <person name="Morin E."/>
            <person name="Beaudet D."/>
            <person name="Noel J."/>
            <person name="Yildirir G."/>
            <person name="Ndikumana S."/>
            <person name="Charron P."/>
            <person name="St-Onge C."/>
            <person name="Giorgi J."/>
            <person name="Kruger M."/>
            <person name="Marton T."/>
            <person name="Ropars J."/>
            <person name="Grigoriev I.V."/>
            <person name="Hainaut M."/>
            <person name="Henrissat B."/>
            <person name="Roux C."/>
            <person name="Martin F."/>
            <person name="Corradi N."/>
        </authorList>
    </citation>
    <scope>NUCLEOTIDE SEQUENCE [LARGE SCALE GENOMIC DNA]</scope>
    <source>
        <strain evidence="1 2">DAOM 197198</strain>
    </source>
</reference>
<dbReference type="VEuPathDB" id="FungiDB:RhiirFUN_017352"/>
<dbReference type="EMBL" id="AUPC02000130">
    <property type="protein sequence ID" value="POG69772.1"/>
    <property type="molecule type" value="Genomic_DNA"/>
</dbReference>
<comment type="caution">
    <text evidence="1">The sequence shown here is derived from an EMBL/GenBank/DDBJ whole genome shotgun (WGS) entry which is preliminary data.</text>
</comment>
<evidence type="ECO:0000313" key="2">
    <source>
        <dbReference type="Proteomes" id="UP000018888"/>
    </source>
</evidence>
<evidence type="ECO:0000313" key="1">
    <source>
        <dbReference type="EMBL" id="POG69772.1"/>
    </source>
</evidence>
<organism evidence="1 2">
    <name type="scientific">Rhizophagus irregularis (strain DAOM 181602 / DAOM 197198 / MUCL 43194)</name>
    <name type="common">Arbuscular mycorrhizal fungus</name>
    <name type="synonym">Glomus intraradices</name>
    <dbReference type="NCBI Taxonomy" id="747089"/>
    <lineage>
        <taxon>Eukaryota</taxon>
        <taxon>Fungi</taxon>
        <taxon>Fungi incertae sedis</taxon>
        <taxon>Mucoromycota</taxon>
        <taxon>Glomeromycotina</taxon>
        <taxon>Glomeromycetes</taxon>
        <taxon>Glomerales</taxon>
        <taxon>Glomeraceae</taxon>
        <taxon>Rhizophagus</taxon>
    </lineage>
</organism>
<dbReference type="Proteomes" id="UP000018888">
    <property type="component" value="Unassembled WGS sequence"/>
</dbReference>
<protein>
    <submittedName>
        <fullName evidence="1">Uncharacterized protein</fullName>
    </submittedName>
</protein>
<gene>
    <name evidence="1" type="ORF">GLOIN_2v1776597</name>
</gene>
<accession>A0A2P4PWM2</accession>
<keyword evidence="2" id="KW-1185">Reference proteome</keyword>
<proteinExistence type="predicted"/>
<dbReference type="AlphaFoldDB" id="A0A2P4PWM2"/>
<name>A0A2P4PWM2_RHIID</name>
<sequence length="500" mass="57068">MKDDRGETRIFGEPFEDATTFDGLGKSSGHPVFLTLGNIPNRVRNLPEAKILLGFLPKVQDIGIKTTEKKSEALYFGINGQVITFAARISFFLADMLEADDITATYKGAQCKMPCHTCMVLQSDLNNMSLKLENVPYRTHENMKNLNIYEACVPDRMHHIDLGLFKYQLEFTQDISKAVGGTELQKKFDDRLRQIPRFPGLKLLHKLGHLNVLTASDYHNIMKIALFALDEIFEGNEITCKELCKLYAKFSKMYIIMSRKEMYTEEDLKIFEVKVHKVTLKIIDTLKIINYSQQLLIGALISKRSSLHCPLLTAIFQSYIVGVPAIRKYGALNGLSTETYETLHKSYVKTPYQLSNRKDVMRQLVNAVKHKELTSSAKKVIHRKAKGFGKVLWELTLDNIDQKIKSLIKSENPPHSNFIEGLSQLILTLDTFLDTSSQKSESDEFYIKIYNSVHLKDRHILRTTGEFQGKEWFGNIAVTPAEDQEQYNSNEGAWYGKVSE</sequence>